<name>A0A4Q9FC70_9FLAO</name>
<dbReference type="RefSeq" id="WP_130965124.1">
    <property type="nucleotide sequence ID" value="NZ_SIRT01000013.1"/>
</dbReference>
<dbReference type="InterPro" id="IPR014982">
    <property type="entry name" value="GSCFA"/>
</dbReference>
<sequence>MNLQTKIPVQKQPNYLIDYNSKIILLGSCFSENIGKKLDYFKFQNIQNPFGVLFHPKAIETLLSRAINEKRYFENDVFFHSELWHCFDAHSGLSDMSKDKLVSNLNSELKNLRKSIVNTTHVIITLGTAWVYRFLESDKIVANCHKVPQKEFKKELLSVEDVCQSLENITSLLKRINSKATIIFTLSPVRHLKDGFIENTQSKSHLVAGIHQFLNEQSSTNHQQSFYFPSYETMMDELRDYRFYAEDMIHPNPTAINYIWEQFRSVWISEESFQIMEKVDTVQKGLQHKPFNPNSKAHKKFLRKLEVQKESISKRSPHIRF</sequence>
<dbReference type="SUPFAM" id="SSF52266">
    <property type="entry name" value="SGNH hydrolase"/>
    <property type="match status" value="1"/>
</dbReference>
<protein>
    <submittedName>
        <fullName evidence="2">GSCFA domain-containing protein</fullName>
    </submittedName>
</protein>
<evidence type="ECO:0000313" key="3">
    <source>
        <dbReference type="Proteomes" id="UP000291142"/>
    </source>
</evidence>
<feature type="domain" description="GSCFA" evidence="1">
    <location>
        <begin position="22"/>
        <end position="263"/>
    </location>
</feature>
<comment type="caution">
    <text evidence="2">The sequence shown here is derived from an EMBL/GenBank/DDBJ whole genome shotgun (WGS) entry which is preliminary data.</text>
</comment>
<dbReference type="AlphaFoldDB" id="A0A4Q9FC70"/>
<dbReference type="Proteomes" id="UP000291142">
    <property type="component" value="Unassembled WGS sequence"/>
</dbReference>
<evidence type="ECO:0000313" key="2">
    <source>
        <dbReference type="EMBL" id="TBN00872.1"/>
    </source>
</evidence>
<dbReference type="OrthoDB" id="9807687at2"/>
<accession>A0A4Q9FC70</accession>
<reference evidence="2 3" key="1">
    <citation type="submission" date="2019-02" db="EMBL/GenBank/DDBJ databases">
        <title>Hyunsoonleella sp., isolated from marine sediment.</title>
        <authorList>
            <person name="Liu B.-T."/>
        </authorList>
    </citation>
    <scope>NUCLEOTIDE SEQUENCE [LARGE SCALE GENOMIC DNA]</scope>
    <source>
        <strain evidence="2 3">T58</strain>
    </source>
</reference>
<proteinExistence type="predicted"/>
<organism evidence="2 3">
    <name type="scientific">Hyunsoonleella flava</name>
    <dbReference type="NCBI Taxonomy" id="2527939"/>
    <lineage>
        <taxon>Bacteria</taxon>
        <taxon>Pseudomonadati</taxon>
        <taxon>Bacteroidota</taxon>
        <taxon>Flavobacteriia</taxon>
        <taxon>Flavobacteriales</taxon>
        <taxon>Flavobacteriaceae</taxon>
    </lineage>
</organism>
<dbReference type="EMBL" id="SIRT01000013">
    <property type="protein sequence ID" value="TBN00872.1"/>
    <property type="molecule type" value="Genomic_DNA"/>
</dbReference>
<dbReference type="Pfam" id="PF08885">
    <property type="entry name" value="GSCFA"/>
    <property type="match status" value="1"/>
</dbReference>
<gene>
    <name evidence="2" type="ORF">EYD45_13685</name>
</gene>
<evidence type="ECO:0000259" key="1">
    <source>
        <dbReference type="Pfam" id="PF08885"/>
    </source>
</evidence>
<keyword evidence="3" id="KW-1185">Reference proteome</keyword>